<protein>
    <submittedName>
        <fullName evidence="2">Uncharacterized protein</fullName>
    </submittedName>
</protein>
<dbReference type="AlphaFoldDB" id="A0AAD7MNU4"/>
<proteinExistence type="predicted"/>
<dbReference type="EMBL" id="JARKIB010000202">
    <property type="protein sequence ID" value="KAJ7724521.1"/>
    <property type="molecule type" value="Genomic_DNA"/>
</dbReference>
<dbReference type="Proteomes" id="UP001215598">
    <property type="component" value="Unassembled WGS sequence"/>
</dbReference>
<evidence type="ECO:0000313" key="3">
    <source>
        <dbReference type="Proteomes" id="UP001215598"/>
    </source>
</evidence>
<reference evidence="2" key="1">
    <citation type="submission" date="2023-03" db="EMBL/GenBank/DDBJ databases">
        <title>Massive genome expansion in bonnet fungi (Mycena s.s.) driven by repeated elements and novel gene families across ecological guilds.</title>
        <authorList>
            <consortium name="Lawrence Berkeley National Laboratory"/>
            <person name="Harder C.B."/>
            <person name="Miyauchi S."/>
            <person name="Viragh M."/>
            <person name="Kuo A."/>
            <person name="Thoen E."/>
            <person name="Andreopoulos B."/>
            <person name="Lu D."/>
            <person name="Skrede I."/>
            <person name="Drula E."/>
            <person name="Henrissat B."/>
            <person name="Morin E."/>
            <person name="Kohler A."/>
            <person name="Barry K."/>
            <person name="LaButti K."/>
            <person name="Morin E."/>
            <person name="Salamov A."/>
            <person name="Lipzen A."/>
            <person name="Mereny Z."/>
            <person name="Hegedus B."/>
            <person name="Baldrian P."/>
            <person name="Stursova M."/>
            <person name="Weitz H."/>
            <person name="Taylor A."/>
            <person name="Grigoriev I.V."/>
            <person name="Nagy L.G."/>
            <person name="Martin F."/>
            <person name="Kauserud H."/>
        </authorList>
    </citation>
    <scope>NUCLEOTIDE SEQUENCE</scope>
    <source>
        <strain evidence="2">CBHHK182m</strain>
    </source>
</reference>
<comment type="caution">
    <text evidence="2">The sequence shown here is derived from an EMBL/GenBank/DDBJ whole genome shotgun (WGS) entry which is preliminary data.</text>
</comment>
<evidence type="ECO:0000313" key="2">
    <source>
        <dbReference type="EMBL" id="KAJ7724521.1"/>
    </source>
</evidence>
<name>A0AAD7MNU4_9AGAR</name>
<sequence length="205" mass="22315">MSSPAPPISSDACFHPPPSRWCDISPVLLVAIIDRTVAKVEAAGNPARSRTPTLNPPASNICAPRYRDGDGRGAWKEVWEDAECSGIDHATDQSRHGIVFQCYAFTHDATPSDPSVLRLWNPRDLNGTGRGVHGRGSDEKIWCTRSPPSPNSLLEVTDEEIVLNLNVRTRPSLSELAGRVQTSFKAKEHPSHGRDGRVSTGIYGL</sequence>
<accession>A0AAD7MNU4</accession>
<gene>
    <name evidence="2" type="ORF">B0H16DRAFT_1472373</name>
</gene>
<keyword evidence="3" id="KW-1185">Reference proteome</keyword>
<organism evidence="2 3">
    <name type="scientific">Mycena metata</name>
    <dbReference type="NCBI Taxonomy" id="1033252"/>
    <lineage>
        <taxon>Eukaryota</taxon>
        <taxon>Fungi</taxon>
        <taxon>Dikarya</taxon>
        <taxon>Basidiomycota</taxon>
        <taxon>Agaricomycotina</taxon>
        <taxon>Agaricomycetes</taxon>
        <taxon>Agaricomycetidae</taxon>
        <taxon>Agaricales</taxon>
        <taxon>Marasmiineae</taxon>
        <taxon>Mycenaceae</taxon>
        <taxon>Mycena</taxon>
    </lineage>
</organism>
<evidence type="ECO:0000256" key="1">
    <source>
        <dbReference type="SAM" id="MobiDB-lite"/>
    </source>
</evidence>
<feature type="compositionally biased region" description="Basic and acidic residues" evidence="1">
    <location>
        <begin position="185"/>
        <end position="197"/>
    </location>
</feature>
<feature type="region of interest" description="Disordered" evidence="1">
    <location>
        <begin position="184"/>
        <end position="205"/>
    </location>
</feature>